<evidence type="ECO:0000256" key="2">
    <source>
        <dbReference type="ARBA" id="ARBA00004162"/>
    </source>
</evidence>
<keyword evidence="15" id="KW-1208">Phospholipid metabolism</keyword>
<comment type="similarity">
    <text evidence="5">Belongs to the Cdh family.</text>
</comment>
<evidence type="ECO:0000256" key="11">
    <source>
        <dbReference type="ARBA" id="ARBA00022989"/>
    </source>
</evidence>
<reference evidence="18 19" key="1">
    <citation type="journal article" date="2021" name="Int. J. Syst. Evol. Microbiol.">
        <title>Amazonocrinis nigriterrae gen. nov., sp. nov., Atlanticothrix silvestris gen. nov., sp. nov. and Dendronalium phyllosphericum gen. nov., sp. nov., nostocacean cyanobacteria from Brazilian environments.</title>
        <authorList>
            <person name="Alvarenga D.O."/>
            <person name="Andreote A.P.D."/>
            <person name="Branco L.H.Z."/>
            <person name="Delbaje E."/>
            <person name="Cruz R.B."/>
            <person name="Varani A.M."/>
            <person name="Fiore M.F."/>
        </authorList>
    </citation>
    <scope>NUCLEOTIDE SEQUENCE [LARGE SCALE GENOMIC DNA]</scope>
    <source>
        <strain evidence="18 19">CENA67</strain>
    </source>
</reference>
<evidence type="ECO:0000313" key="19">
    <source>
        <dbReference type="Proteomes" id="UP000632766"/>
    </source>
</evidence>
<dbReference type="Proteomes" id="UP000632766">
    <property type="component" value="Unassembled WGS sequence"/>
</dbReference>
<evidence type="ECO:0000256" key="1">
    <source>
        <dbReference type="ARBA" id="ARBA00001007"/>
    </source>
</evidence>
<name>A0A8J7HRA6_9NOST</name>
<evidence type="ECO:0000313" key="18">
    <source>
        <dbReference type="EMBL" id="MBH8564598.1"/>
    </source>
</evidence>
<keyword evidence="12" id="KW-0443">Lipid metabolism</keyword>
<dbReference type="SUPFAM" id="SSF54197">
    <property type="entry name" value="HIT-like"/>
    <property type="match status" value="1"/>
</dbReference>
<comment type="subcellular location">
    <subcellularLocation>
        <location evidence="2">Cell membrane</location>
        <topology evidence="2">Single-pass membrane protein</topology>
    </subcellularLocation>
</comment>
<keyword evidence="8" id="KW-0444">Lipid biosynthesis</keyword>
<dbReference type="GO" id="GO:0005886">
    <property type="term" value="C:plasma membrane"/>
    <property type="evidence" value="ECO:0007669"/>
    <property type="project" value="UniProtKB-SubCell"/>
</dbReference>
<evidence type="ECO:0000256" key="17">
    <source>
        <dbReference type="ARBA" id="ARBA00032892"/>
    </source>
</evidence>
<dbReference type="AlphaFoldDB" id="A0A8J7HRA6"/>
<keyword evidence="19" id="KW-1185">Reference proteome</keyword>
<protein>
    <recommendedName>
        <fullName evidence="6">CDP-diacylglycerol diphosphatase</fullName>
        <ecNumber evidence="6">3.6.1.26</ecNumber>
    </recommendedName>
    <alternativeName>
        <fullName evidence="16">CDP-diacylglycerol phosphatidylhydrolase</fullName>
    </alternativeName>
    <alternativeName>
        <fullName evidence="17">CDP-diglyceride hydrolase</fullName>
    </alternativeName>
</protein>
<keyword evidence="11" id="KW-1133">Transmembrane helix</keyword>
<keyword evidence="9" id="KW-0812">Transmembrane</keyword>
<keyword evidence="7" id="KW-1003">Cell membrane</keyword>
<dbReference type="GO" id="GO:0008654">
    <property type="term" value="P:phospholipid biosynthetic process"/>
    <property type="evidence" value="ECO:0007669"/>
    <property type="project" value="UniProtKB-KW"/>
</dbReference>
<dbReference type="Pfam" id="PF02611">
    <property type="entry name" value="CDH"/>
    <property type="match status" value="1"/>
</dbReference>
<keyword evidence="14" id="KW-0594">Phospholipid biosynthesis</keyword>
<dbReference type="Gene3D" id="3.30.428.30">
    <property type="entry name" value="HIT family - CDH-like"/>
    <property type="match status" value="1"/>
</dbReference>
<dbReference type="EC" id="3.6.1.26" evidence="6"/>
<dbReference type="RefSeq" id="WP_198126430.1">
    <property type="nucleotide sequence ID" value="NZ_JAECZC010000047.1"/>
</dbReference>
<sequence>MKKQAQIFLAILLTYLVEVSLTTISNSQALGNNGRDYLWHKVQKCVANEQGQPPKPDPCVYVNLGNRYAVANGQNSVEYLLLPTDKITGIEDPNVSQAGSVPYWQYAWEKAREYIPLKKSQVQYRDQYGLAINSKQARHQDQLHIHMSCVDKNVSMELKKNDNQIPKGNFQKFSIQLLNNEYNVMRLDNASLTNNNPFYLVKKSLHSSQKMADQSIAVVGRKQGGFYILKTESDSSKGYNAAAEKLLDENCTTQ</sequence>
<evidence type="ECO:0000256" key="15">
    <source>
        <dbReference type="ARBA" id="ARBA00023264"/>
    </source>
</evidence>
<dbReference type="InterPro" id="IPR036265">
    <property type="entry name" value="HIT-like_sf"/>
</dbReference>
<organism evidence="18 19">
    <name type="scientific">Amazonocrinis nigriterrae CENA67</name>
    <dbReference type="NCBI Taxonomy" id="2794033"/>
    <lineage>
        <taxon>Bacteria</taxon>
        <taxon>Bacillati</taxon>
        <taxon>Cyanobacteriota</taxon>
        <taxon>Cyanophyceae</taxon>
        <taxon>Nostocales</taxon>
        <taxon>Nostocaceae</taxon>
        <taxon>Amazonocrinis</taxon>
        <taxon>Amazonocrinis nigriterrae</taxon>
    </lineage>
</organism>
<keyword evidence="10" id="KW-0378">Hydrolase</keyword>
<comment type="pathway">
    <text evidence="4">Lipid metabolism.</text>
</comment>
<keyword evidence="13" id="KW-0472">Membrane</keyword>
<evidence type="ECO:0000256" key="9">
    <source>
        <dbReference type="ARBA" id="ARBA00022692"/>
    </source>
</evidence>
<dbReference type="EMBL" id="JAECZC010000047">
    <property type="protein sequence ID" value="MBH8564598.1"/>
    <property type="molecule type" value="Genomic_DNA"/>
</dbReference>
<evidence type="ECO:0000256" key="12">
    <source>
        <dbReference type="ARBA" id="ARBA00023098"/>
    </source>
</evidence>
<accession>A0A8J7HRA6</accession>
<evidence type="ECO:0000256" key="3">
    <source>
        <dbReference type="ARBA" id="ARBA00004927"/>
    </source>
</evidence>
<proteinExistence type="inferred from homology"/>
<evidence type="ECO:0000256" key="5">
    <source>
        <dbReference type="ARBA" id="ARBA00006435"/>
    </source>
</evidence>
<evidence type="ECO:0000256" key="6">
    <source>
        <dbReference type="ARBA" id="ARBA00012375"/>
    </source>
</evidence>
<comment type="caution">
    <text evidence="18">The sequence shown here is derived from an EMBL/GenBank/DDBJ whole genome shotgun (WGS) entry which is preliminary data.</text>
</comment>
<gene>
    <name evidence="18" type="ORF">I8748_20830</name>
</gene>
<evidence type="ECO:0000256" key="14">
    <source>
        <dbReference type="ARBA" id="ARBA00023209"/>
    </source>
</evidence>
<evidence type="ECO:0000256" key="16">
    <source>
        <dbReference type="ARBA" id="ARBA00032888"/>
    </source>
</evidence>
<evidence type="ECO:0000256" key="4">
    <source>
        <dbReference type="ARBA" id="ARBA00005189"/>
    </source>
</evidence>
<dbReference type="GO" id="GO:0046342">
    <property type="term" value="P:CDP-diacylglycerol catabolic process"/>
    <property type="evidence" value="ECO:0007669"/>
    <property type="project" value="UniProtKB-UniPathway"/>
</dbReference>
<evidence type="ECO:0000256" key="13">
    <source>
        <dbReference type="ARBA" id="ARBA00023136"/>
    </source>
</evidence>
<dbReference type="GO" id="GO:0008715">
    <property type="term" value="F:CDP-diacylglycerol diphosphatase activity"/>
    <property type="evidence" value="ECO:0007669"/>
    <property type="project" value="UniProtKB-EC"/>
</dbReference>
<dbReference type="InterPro" id="IPR003763">
    <property type="entry name" value="CDP-diacylglyc_Pase"/>
</dbReference>
<comment type="catalytic activity">
    <reaction evidence="1">
        <text>a CDP-1,2-diacyl-sn-glycerol + H2O = a 1,2-diacyl-sn-glycero-3-phosphate + CMP + 2 H(+)</text>
        <dbReference type="Rhea" id="RHEA:15221"/>
        <dbReference type="ChEBI" id="CHEBI:15377"/>
        <dbReference type="ChEBI" id="CHEBI:15378"/>
        <dbReference type="ChEBI" id="CHEBI:58332"/>
        <dbReference type="ChEBI" id="CHEBI:58608"/>
        <dbReference type="ChEBI" id="CHEBI:60377"/>
        <dbReference type="EC" id="3.6.1.26"/>
    </reaction>
</comment>
<evidence type="ECO:0000256" key="10">
    <source>
        <dbReference type="ARBA" id="ARBA00022801"/>
    </source>
</evidence>
<dbReference type="UniPathway" id="UPA00609">
    <property type="reaction ID" value="UER00664"/>
</dbReference>
<evidence type="ECO:0000256" key="8">
    <source>
        <dbReference type="ARBA" id="ARBA00022516"/>
    </source>
</evidence>
<evidence type="ECO:0000256" key="7">
    <source>
        <dbReference type="ARBA" id="ARBA00022475"/>
    </source>
</evidence>
<comment type="pathway">
    <text evidence="3">Phospholipid metabolism; CDP-diacylglycerol degradation; phosphatidate from CDP-diacylglycerol: step 1/1.</text>
</comment>